<dbReference type="InterPro" id="IPR025562">
    <property type="entry name" value="Tae4"/>
</dbReference>
<organism evidence="2 3">
    <name type="scientific">Kaistella haifensis DSM 19056</name>
    <dbReference type="NCBI Taxonomy" id="1450526"/>
    <lineage>
        <taxon>Bacteria</taxon>
        <taxon>Pseudomonadati</taxon>
        <taxon>Bacteroidota</taxon>
        <taxon>Flavobacteriia</taxon>
        <taxon>Flavobacteriales</taxon>
        <taxon>Weeksellaceae</taxon>
        <taxon>Chryseobacterium group</taxon>
        <taxon>Kaistella</taxon>
    </lineage>
</organism>
<dbReference type="AlphaFoldDB" id="A0A246B6J4"/>
<comment type="caution">
    <text evidence="2">The sequence shown here is derived from an EMBL/GenBank/DDBJ whole genome shotgun (WGS) entry which is preliminary data.</text>
</comment>
<reference evidence="2 3" key="1">
    <citation type="submission" date="2014-01" db="EMBL/GenBank/DDBJ databases">
        <authorList>
            <consortium name="Genome Consortium for Active Teaching"/>
            <person name="Sontag T.C."/>
            <person name="Newman J.D."/>
        </authorList>
    </citation>
    <scope>NUCLEOTIDE SEQUENCE [LARGE SCALE GENOMIC DNA]</scope>
    <source>
        <strain evidence="2 3">DSM 19056</strain>
    </source>
</reference>
<protein>
    <submittedName>
        <fullName evidence="2">Uncharacterized protein</fullName>
    </submittedName>
</protein>
<feature type="compositionally biased region" description="Gly residues" evidence="1">
    <location>
        <begin position="209"/>
        <end position="227"/>
    </location>
</feature>
<dbReference type="EMBL" id="JASZ02000057">
    <property type="protein sequence ID" value="OWK97000.1"/>
    <property type="molecule type" value="Genomic_DNA"/>
</dbReference>
<evidence type="ECO:0000313" key="2">
    <source>
        <dbReference type="EMBL" id="OWK97000.1"/>
    </source>
</evidence>
<sequence>MTKKIILLKSILSILFLLTLFSCREEAYESSLKTEEKNIAQKTSYDQFLKTIGSADRLTLKVEKSSKDDENTTETFTIDSTKILLINDDAKSVFSMRLIADGAENKRYFYNLYVEKTAEGDIIQTIVEYEPSLATIMNKYKNFTGNYKILNTTSPRGFTNERSNCSTIEVVEPCEFGNVHEHDGPDYCEGNGSYTYSITVCSGGGGGSLPGDGGSGPNGPGGGGPGTGVIINPYESGDNSEAFNYISSLYYQNKTWADKNSEIFISLTDRVYNDESQENKDFIVWGLAFFQQNSTNGISNVSWTQFQNWFMGTSEGKDGEYIDPDLIEYETPIVQQSLPTLAQWYTSFPKIEENGYWKPMESPAVYQLAGGSLYTSHINDTNGNYQNACAIRGSRGLLYSGITIPVIKRSTLQLTQKGGDGKNYILAATTFLKFMKDTFGDTPHKLENADANDPTKVANLLKGKSGIYVIENADPRPTSQGGAGYSGHVDNIVNGICISGAYTQPKGGVKSIRIWVLN</sequence>
<dbReference type="PROSITE" id="PS51257">
    <property type="entry name" value="PROKAR_LIPOPROTEIN"/>
    <property type="match status" value="1"/>
</dbReference>
<dbReference type="Proteomes" id="UP000197587">
    <property type="component" value="Unassembled WGS sequence"/>
</dbReference>
<keyword evidence="3" id="KW-1185">Reference proteome</keyword>
<dbReference type="RefSeq" id="WP_088264974.1">
    <property type="nucleotide sequence ID" value="NZ_JASZ02000057.1"/>
</dbReference>
<dbReference type="Gene3D" id="3.90.1720.70">
    <property type="match status" value="1"/>
</dbReference>
<reference evidence="2 3" key="2">
    <citation type="submission" date="2017-05" db="EMBL/GenBank/DDBJ databases">
        <title>Genome of Chryseobacterium haifense.</title>
        <authorList>
            <person name="Newman J.D."/>
        </authorList>
    </citation>
    <scope>NUCLEOTIDE SEQUENCE [LARGE SCALE GENOMIC DNA]</scope>
    <source>
        <strain evidence="2 3">DSM 19056</strain>
    </source>
</reference>
<name>A0A246B6J4_9FLAO</name>
<evidence type="ECO:0000313" key="3">
    <source>
        <dbReference type="Proteomes" id="UP000197587"/>
    </source>
</evidence>
<evidence type="ECO:0000256" key="1">
    <source>
        <dbReference type="SAM" id="MobiDB-lite"/>
    </source>
</evidence>
<accession>A0A246B6J4</accession>
<dbReference type="Pfam" id="PF14113">
    <property type="entry name" value="Tae4"/>
    <property type="match status" value="1"/>
</dbReference>
<proteinExistence type="predicted"/>
<feature type="region of interest" description="Disordered" evidence="1">
    <location>
        <begin position="209"/>
        <end position="233"/>
    </location>
</feature>
<gene>
    <name evidence="2" type="ORF">AP75_13555</name>
</gene>